<keyword evidence="1" id="KW-0040">ANK repeat</keyword>
<feature type="repeat" description="ANK" evidence="1">
    <location>
        <begin position="45"/>
        <end position="77"/>
    </location>
</feature>
<name>A0ABD2ZH13_9GENT</name>
<dbReference type="PANTHER" id="PTHR24121:SF15">
    <property type="entry name" value="ANKYRIN REPEAT PROTEIN"/>
    <property type="match status" value="1"/>
</dbReference>
<dbReference type="SUPFAM" id="SSF48403">
    <property type="entry name" value="Ankyrin repeat"/>
    <property type="match status" value="1"/>
</dbReference>
<dbReference type="Gene3D" id="1.25.40.20">
    <property type="entry name" value="Ankyrin repeat-containing domain"/>
    <property type="match status" value="1"/>
</dbReference>
<comment type="caution">
    <text evidence="2">The sequence shown here is derived from an EMBL/GenBank/DDBJ whole genome shotgun (WGS) entry which is preliminary data.</text>
</comment>
<evidence type="ECO:0008006" key="4">
    <source>
        <dbReference type="Google" id="ProtNLM"/>
    </source>
</evidence>
<dbReference type="AlphaFoldDB" id="A0ABD2ZH13"/>
<organism evidence="2 3">
    <name type="scientific">Cinchona calisaya</name>
    <dbReference type="NCBI Taxonomy" id="153742"/>
    <lineage>
        <taxon>Eukaryota</taxon>
        <taxon>Viridiplantae</taxon>
        <taxon>Streptophyta</taxon>
        <taxon>Embryophyta</taxon>
        <taxon>Tracheophyta</taxon>
        <taxon>Spermatophyta</taxon>
        <taxon>Magnoliopsida</taxon>
        <taxon>eudicotyledons</taxon>
        <taxon>Gunneridae</taxon>
        <taxon>Pentapetalae</taxon>
        <taxon>asterids</taxon>
        <taxon>lamiids</taxon>
        <taxon>Gentianales</taxon>
        <taxon>Rubiaceae</taxon>
        <taxon>Cinchonoideae</taxon>
        <taxon>Cinchoneae</taxon>
        <taxon>Cinchona</taxon>
    </lineage>
</organism>
<evidence type="ECO:0000313" key="2">
    <source>
        <dbReference type="EMBL" id="KAL3518318.1"/>
    </source>
</evidence>
<dbReference type="Pfam" id="PF12796">
    <property type="entry name" value="Ank_2"/>
    <property type="match status" value="1"/>
</dbReference>
<evidence type="ECO:0000313" key="3">
    <source>
        <dbReference type="Proteomes" id="UP001630127"/>
    </source>
</evidence>
<sequence length="194" mass="21586">MKILPFVANAIKALKELIIPVQNGKLKNQQLEPSREEGVKPLDKRGDTVLHFLAIYGNVAAFTLLLEEGLVINENLKTKNVNGDTALHEAARFGKKRVAEIVLSREKELVFDRNNLGETPLFIANACGKNEVFTFMENFNSDGMMRRNDGCTIFHAAVIGKCYSFEEAEDASELVPISSSVNNFFFAEISKVFA</sequence>
<dbReference type="InterPro" id="IPR002110">
    <property type="entry name" value="Ankyrin_rpt"/>
</dbReference>
<evidence type="ECO:0000256" key="1">
    <source>
        <dbReference type="PROSITE-ProRule" id="PRU00023"/>
    </source>
</evidence>
<dbReference type="PANTHER" id="PTHR24121">
    <property type="entry name" value="NO MECHANORECEPTOR POTENTIAL C, ISOFORM D-RELATED"/>
    <property type="match status" value="1"/>
</dbReference>
<reference evidence="2 3" key="1">
    <citation type="submission" date="2024-11" db="EMBL/GenBank/DDBJ databases">
        <title>A near-complete genome assembly of Cinchona calisaya.</title>
        <authorList>
            <person name="Lian D.C."/>
            <person name="Zhao X.W."/>
            <person name="Wei L."/>
        </authorList>
    </citation>
    <scope>NUCLEOTIDE SEQUENCE [LARGE SCALE GENOMIC DNA]</scope>
    <source>
        <tissue evidence="2">Nenye</tissue>
    </source>
</reference>
<dbReference type="EMBL" id="JBJUIK010000009">
    <property type="protein sequence ID" value="KAL3518318.1"/>
    <property type="molecule type" value="Genomic_DNA"/>
</dbReference>
<dbReference type="PROSITE" id="PS50088">
    <property type="entry name" value="ANK_REPEAT"/>
    <property type="match status" value="1"/>
</dbReference>
<dbReference type="SMART" id="SM00248">
    <property type="entry name" value="ANK"/>
    <property type="match status" value="2"/>
</dbReference>
<dbReference type="Proteomes" id="UP001630127">
    <property type="component" value="Unassembled WGS sequence"/>
</dbReference>
<protein>
    <recommendedName>
        <fullName evidence="4">Ankyrin repeat protein</fullName>
    </recommendedName>
</protein>
<proteinExistence type="predicted"/>
<accession>A0ABD2ZH13</accession>
<dbReference type="InterPro" id="IPR036770">
    <property type="entry name" value="Ankyrin_rpt-contain_sf"/>
</dbReference>
<keyword evidence="3" id="KW-1185">Reference proteome</keyword>
<gene>
    <name evidence="2" type="ORF">ACH5RR_020907</name>
</gene>